<reference evidence="25" key="1">
    <citation type="submission" date="2020-03" db="EMBL/GenBank/DDBJ databases">
        <title>A high-quality chromosome-level genome assembly of a woody plant with both climbing and erect habits, Rhamnella rubrinervis.</title>
        <authorList>
            <person name="Lu Z."/>
            <person name="Yang Y."/>
            <person name="Zhu X."/>
            <person name="Sun Y."/>
        </authorList>
    </citation>
    <scope>NUCLEOTIDE SEQUENCE</scope>
    <source>
        <strain evidence="25">BYM</strain>
        <tissue evidence="25">Leaf</tissue>
    </source>
</reference>
<dbReference type="EC" id="2.7.11.1" evidence="4"/>
<evidence type="ECO:0000256" key="14">
    <source>
        <dbReference type="ARBA" id="ARBA00022777"/>
    </source>
</evidence>
<evidence type="ECO:0000256" key="22">
    <source>
        <dbReference type="PROSITE-ProRule" id="PRU10141"/>
    </source>
</evidence>
<evidence type="ECO:0000256" key="23">
    <source>
        <dbReference type="SAM" id="Phobius"/>
    </source>
</evidence>
<evidence type="ECO:0000313" key="26">
    <source>
        <dbReference type="Proteomes" id="UP000796880"/>
    </source>
</evidence>
<keyword evidence="17 23" id="KW-0472">Membrane</keyword>
<dbReference type="InterPro" id="IPR013210">
    <property type="entry name" value="LRR_N_plant-typ"/>
</dbReference>
<dbReference type="InterPro" id="IPR008271">
    <property type="entry name" value="Ser/Thr_kinase_AS"/>
</dbReference>
<sequence>MHVPSNATDRWALLKFKQAIESDPQSVLSSWNDSVNMCNWVGITCSLRHQRVTALNLTQRNLRGFISPYIANLTFLRSIFLSNNSFFGEIPPDIGRLFRLRVLRLSNNTLGGVIPVSLVMNCSNLEVIHISRNKLTGKLPKEIGFLVKLVRLNAGTNNLTGDIPPTIGNLSSLETFGVSVNNLVGKIPDDVGRLKRLLFFHIAANGLSGTIPNSLYNISTLREIGMAGNNQLRGTLPDNIDITLPNLQALGLGSNELSGSIPASLCNASKLQIISIPNNNFEGQVPTNFGNLQELWWLDIALNNLGSNSSDDLDFIRSLRNCSKLETLAFNQNHLGGVLPNSIANLSAQLDFLLLGDNQVSGNIDGAIFENLINLIALGLEGNLLTGIIPTSFGKLRNMQMLVINRNKLSEQIPSSLGNLTKLATLSLENNNLEGTIPPSLGNCQRLQYLDLSQNKLFGAIPHQVLGLSSLSQMLNLSKNSLNGTLPAEVGDLKNLNVMDLSENNLSGEIPPTIGQCQILEYLYLQGNSFQGILPSSLASLNSLQKLDLSRNKLSGQIPKDLEKIPTFLYLNLSYNNLEGEVPKNGVFENTSAISLIGNAKLCGGVSTLKLPTCHIKISKQGKKNNFKMIIAIVSVVMSFLMLATFVVVCWRRKSIYKSTSAISIIESLPKVSYRRLYEATEGFSPSNLIGSGGFGSIYKGVLNQGQSVAVKVLNLQQIGASKSFITECNALRNIRHRNLVKILTCCSSTDYNQNEFKALVFEFMTNGSLEKWLHPDTVSENQSRSLSLIERLNVSIDVATALHYLHDQCETTILHCDIKPSNVLLDNDMVAHLGDFGLARLLLTTNNSSQTQSNAIGMMGTIGYVCPEYGMGGPASKEGDVYSYGILLLEMFTGKRTTDKIFEEGLNLHTFVANALPERLLQIVDPNVIPVSKVRETASMATEEETHNNNGGISTKNQSQMNRNYVESCLLSVLRIGVGCSFESPGDRLKMEVVTRELHSTKNAILVGLQSASEKVQSFALSLESLLEVYHLVKYLREVIWPVAH</sequence>
<dbReference type="InterPro" id="IPR000719">
    <property type="entry name" value="Prot_kinase_dom"/>
</dbReference>
<evidence type="ECO:0000256" key="20">
    <source>
        <dbReference type="ARBA" id="ARBA00047899"/>
    </source>
</evidence>
<gene>
    <name evidence="25" type="ORF">FNV43_RR05758</name>
</gene>
<evidence type="ECO:0000256" key="18">
    <source>
        <dbReference type="ARBA" id="ARBA00023170"/>
    </source>
</evidence>
<evidence type="ECO:0000256" key="17">
    <source>
        <dbReference type="ARBA" id="ARBA00023136"/>
    </source>
</evidence>
<dbReference type="InterPro" id="IPR032675">
    <property type="entry name" value="LRR_dom_sf"/>
</dbReference>
<keyword evidence="7" id="KW-0597">Phosphoprotein</keyword>
<dbReference type="PROSITE" id="PS00107">
    <property type="entry name" value="PROTEIN_KINASE_ATP"/>
    <property type="match status" value="1"/>
</dbReference>
<keyword evidence="9" id="KW-0808">Transferase</keyword>
<keyword evidence="6" id="KW-0723">Serine/threonine-protein kinase</keyword>
<keyword evidence="14" id="KW-0418">Kinase</keyword>
<evidence type="ECO:0000256" key="16">
    <source>
        <dbReference type="ARBA" id="ARBA00022989"/>
    </source>
</evidence>
<evidence type="ECO:0000256" key="21">
    <source>
        <dbReference type="ARBA" id="ARBA00048679"/>
    </source>
</evidence>
<evidence type="ECO:0000256" key="15">
    <source>
        <dbReference type="ARBA" id="ARBA00022840"/>
    </source>
</evidence>
<dbReference type="AlphaFoldDB" id="A0A8K0HPE1"/>
<dbReference type="FunFam" id="3.80.10.10:FF:000383">
    <property type="entry name" value="Leucine-rich repeat receptor protein kinase EMS1"/>
    <property type="match status" value="1"/>
</dbReference>
<dbReference type="InterPro" id="IPR017441">
    <property type="entry name" value="Protein_kinase_ATP_BS"/>
</dbReference>
<dbReference type="Gene3D" id="3.80.10.10">
    <property type="entry name" value="Ribonuclease Inhibitor"/>
    <property type="match status" value="3"/>
</dbReference>
<dbReference type="FunFam" id="3.80.10.10:FF:000288">
    <property type="entry name" value="LRR receptor-like serine/threonine-protein kinase EFR"/>
    <property type="match status" value="1"/>
</dbReference>
<comment type="catalytic activity">
    <reaction evidence="20">
        <text>L-threonyl-[protein] + ATP = O-phospho-L-threonyl-[protein] + ADP + H(+)</text>
        <dbReference type="Rhea" id="RHEA:46608"/>
        <dbReference type="Rhea" id="RHEA-COMP:11060"/>
        <dbReference type="Rhea" id="RHEA-COMP:11605"/>
        <dbReference type="ChEBI" id="CHEBI:15378"/>
        <dbReference type="ChEBI" id="CHEBI:30013"/>
        <dbReference type="ChEBI" id="CHEBI:30616"/>
        <dbReference type="ChEBI" id="CHEBI:61977"/>
        <dbReference type="ChEBI" id="CHEBI:456216"/>
        <dbReference type="EC" id="2.7.11.1"/>
    </reaction>
</comment>
<comment type="similarity">
    <text evidence="3">Belongs to the protein kinase superfamily. Ser/Thr protein kinase family.</text>
</comment>
<dbReference type="EMBL" id="VOIH02000002">
    <property type="protein sequence ID" value="KAF3455310.1"/>
    <property type="molecule type" value="Genomic_DNA"/>
</dbReference>
<dbReference type="Gene3D" id="3.30.200.20">
    <property type="entry name" value="Phosphorylase Kinase, domain 1"/>
    <property type="match status" value="1"/>
</dbReference>
<evidence type="ECO:0000256" key="10">
    <source>
        <dbReference type="ARBA" id="ARBA00022692"/>
    </source>
</evidence>
<keyword evidence="8" id="KW-0433">Leucine-rich repeat</keyword>
<comment type="caution">
    <text evidence="25">The sequence shown here is derived from an EMBL/GenBank/DDBJ whole genome shotgun (WGS) entry which is preliminary data.</text>
</comment>
<dbReference type="SUPFAM" id="SSF52058">
    <property type="entry name" value="L domain-like"/>
    <property type="match status" value="1"/>
</dbReference>
<keyword evidence="11" id="KW-0732">Signal</keyword>
<dbReference type="Pfam" id="PF00560">
    <property type="entry name" value="LRR_1"/>
    <property type="match status" value="3"/>
</dbReference>
<dbReference type="GO" id="GO:0005524">
    <property type="term" value="F:ATP binding"/>
    <property type="evidence" value="ECO:0007669"/>
    <property type="project" value="UniProtKB-UniRule"/>
</dbReference>
<keyword evidence="18" id="KW-0675">Receptor</keyword>
<protein>
    <recommendedName>
        <fullName evidence="4">non-specific serine/threonine protein kinase</fullName>
        <ecNumber evidence="4">2.7.11.1</ecNumber>
    </recommendedName>
</protein>
<evidence type="ECO:0000256" key="1">
    <source>
        <dbReference type="ARBA" id="ARBA00004162"/>
    </source>
</evidence>
<dbReference type="PROSITE" id="PS50011">
    <property type="entry name" value="PROTEIN_KINASE_DOM"/>
    <property type="match status" value="1"/>
</dbReference>
<keyword evidence="13 22" id="KW-0547">Nucleotide-binding</keyword>
<dbReference type="SUPFAM" id="SSF56112">
    <property type="entry name" value="Protein kinase-like (PK-like)"/>
    <property type="match status" value="1"/>
</dbReference>
<organism evidence="25 26">
    <name type="scientific">Rhamnella rubrinervis</name>
    <dbReference type="NCBI Taxonomy" id="2594499"/>
    <lineage>
        <taxon>Eukaryota</taxon>
        <taxon>Viridiplantae</taxon>
        <taxon>Streptophyta</taxon>
        <taxon>Embryophyta</taxon>
        <taxon>Tracheophyta</taxon>
        <taxon>Spermatophyta</taxon>
        <taxon>Magnoliopsida</taxon>
        <taxon>eudicotyledons</taxon>
        <taxon>Gunneridae</taxon>
        <taxon>Pentapetalae</taxon>
        <taxon>rosids</taxon>
        <taxon>fabids</taxon>
        <taxon>Rosales</taxon>
        <taxon>Rhamnaceae</taxon>
        <taxon>rhamnoid group</taxon>
        <taxon>Rhamneae</taxon>
        <taxon>Rhamnella</taxon>
    </lineage>
</organism>
<dbReference type="Proteomes" id="UP000796880">
    <property type="component" value="Unassembled WGS sequence"/>
</dbReference>
<dbReference type="InterPro" id="IPR001611">
    <property type="entry name" value="Leu-rich_rpt"/>
</dbReference>
<evidence type="ECO:0000256" key="12">
    <source>
        <dbReference type="ARBA" id="ARBA00022737"/>
    </source>
</evidence>
<dbReference type="GO" id="GO:0005886">
    <property type="term" value="C:plasma membrane"/>
    <property type="evidence" value="ECO:0007669"/>
    <property type="project" value="UniProtKB-SubCell"/>
</dbReference>
<dbReference type="SUPFAM" id="SSF52047">
    <property type="entry name" value="RNI-like"/>
    <property type="match status" value="1"/>
</dbReference>
<dbReference type="Gene3D" id="1.10.510.10">
    <property type="entry name" value="Transferase(Phosphotransferase) domain 1"/>
    <property type="match status" value="1"/>
</dbReference>
<feature type="transmembrane region" description="Helical" evidence="23">
    <location>
        <begin position="629"/>
        <end position="651"/>
    </location>
</feature>
<accession>A0A8K0HPE1</accession>
<dbReference type="PROSITE" id="PS00108">
    <property type="entry name" value="PROTEIN_KINASE_ST"/>
    <property type="match status" value="1"/>
</dbReference>
<name>A0A8K0HPE1_9ROSA</name>
<evidence type="ECO:0000256" key="5">
    <source>
        <dbReference type="ARBA" id="ARBA00022475"/>
    </source>
</evidence>
<dbReference type="GO" id="GO:0004674">
    <property type="term" value="F:protein serine/threonine kinase activity"/>
    <property type="evidence" value="ECO:0007669"/>
    <property type="project" value="UniProtKB-KW"/>
</dbReference>
<dbReference type="SMART" id="SM00220">
    <property type="entry name" value="S_TKc"/>
    <property type="match status" value="1"/>
</dbReference>
<dbReference type="FunFam" id="3.80.10.10:FF:000565">
    <property type="entry name" value="Leucine-rich repeat receptor-like kinase protein FLORAL ORGAN NUMBER1"/>
    <property type="match status" value="1"/>
</dbReference>
<dbReference type="InterPro" id="IPR003591">
    <property type="entry name" value="Leu-rich_rpt_typical-subtyp"/>
</dbReference>
<proteinExistence type="inferred from homology"/>
<dbReference type="Pfam" id="PF13855">
    <property type="entry name" value="LRR_8"/>
    <property type="match status" value="1"/>
</dbReference>
<dbReference type="Pfam" id="PF08263">
    <property type="entry name" value="LRRNT_2"/>
    <property type="match status" value="1"/>
</dbReference>
<dbReference type="SMART" id="SM00369">
    <property type="entry name" value="LRR_TYP"/>
    <property type="match status" value="9"/>
</dbReference>
<evidence type="ECO:0000259" key="24">
    <source>
        <dbReference type="PROSITE" id="PS50011"/>
    </source>
</evidence>
<dbReference type="OrthoDB" id="1163285at2759"/>
<evidence type="ECO:0000256" key="6">
    <source>
        <dbReference type="ARBA" id="ARBA00022527"/>
    </source>
</evidence>
<dbReference type="FunFam" id="3.30.200.20:FF:000432">
    <property type="entry name" value="LRR receptor-like serine/threonine-protein kinase EFR"/>
    <property type="match status" value="1"/>
</dbReference>
<keyword evidence="16 23" id="KW-1133">Transmembrane helix</keyword>
<comment type="catalytic activity">
    <reaction evidence="21">
        <text>L-seryl-[protein] + ATP = O-phospho-L-seryl-[protein] + ADP + H(+)</text>
        <dbReference type="Rhea" id="RHEA:17989"/>
        <dbReference type="Rhea" id="RHEA-COMP:9863"/>
        <dbReference type="Rhea" id="RHEA-COMP:11604"/>
        <dbReference type="ChEBI" id="CHEBI:15378"/>
        <dbReference type="ChEBI" id="CHEBI:29999"/>
        <dbReference type="ChEBI" id="CHEBI:30616"/>
        <dbReference type="ChEBI" id="CHEBI:83421"/>
        <dbReference type="ChEBI" id="CHEBI:456216"/>
        <dbReference type="EC" id="2.7.11.1"/>
    </reaction>
</comment>
<dbReference type="FunFam" id="1.10.510.10:FF:000358">
    <property type="entry name" value="Putative leucine-rich repeat receptor-like serine/threonine-protein kinase"/>
    <property type="match status" value="1"/>
</dbReference>
<evidence type="ECO:0000256" key="11">
    <source>
        <dbReference type="ARBA" id="ARBA00022729"/>
    </source>
</evidence>
<evidence type="ECO:0000313" key="25">
    <source>
        <dbReference type="EMBL" id="KAF3455310.1"/>
    </source>
</evidence>
<dbReference type="Pfam" id="PF23598">
    <property type="entry name" value="LRR_14"/>
    <property type="match status" value="1"/>
</dbReference>
<evidence type="ECO:0000256" key="7">
    <source>
        <dbReference type="ARBA" id="ARBA00022553"/>
    </source>
</evidence>
<evidence type="ECO:0000256" key="4">
    <source>
        <dbReference type="ARBA" id="ARBA00012513"/>
    </source>
</evidence>
<evidence type="ECO:0000256" key="2">
    <source>
        <dbReference type="ARBA" id="ARBA00004479"/>
    </source>
</evidence>
<dbReference type="PRINTS" id="PR00019">
    <property type="entry name" value="LEURICHRPT"/>
</dbReference>
<feature type="domain" description="Protein kinase" evidence="24">
    <location>
        <begin position="684"/>
        <end position="951"/>
    </location>
</feature>
<evidence type="ECO:0000256" key="19">
    <source>
        <dbReference type="ARBA" id="ARBA00023180"/>
    </source>
</evidence>
<keyword evidence="26" id="KW-1185">Reference proteome</keyword>
<evidence type="ECO:0000256" key="3">
    <source>
        <dbReference type="ARBA" id="ARBA00008684"/>
    </source>
</evidence>
<keyword evidence="12" id="KW-0677">Repeat</keyword>
<dbReference type="InterPro" id="IPR055414">
    <property type="entry name" value="LRR_R13L4/SHOC2-like"/>
</dbReference>
<keyword evidence="5" id="KW-1003">Cell membrane</keyword>
<feature type="binding site" evidence="22">
    <location>
        <position position="712"/>
    </location>
    <ligand>
        <name>ATP</name>
        <dbReference type="ChEBI" id="CHEBI:30616"/>
    </ligand>
</feature>
<dbReference type="PANTHER" id="PTHR27000:SF777">
    <property type="entry name" value="PROTEIN KINASE DOMAIN-CONTAINING PROTEIN"/>
    <property type="match status" value="1"/>
</dbReference>
<evidence type="ECO:0000256" key="9">
    <source>
        <dbReference type="ARBA" id="ARBA00022679"/>
    </source>
</evidence>
<keyword evidence="19" id="KW-0325">Glycoprotein</keyword>
<keyword evidence="10 23" id="KW-0812">Transmembrane</keyword>
<dbReference type="PANTHER" id="PTHR27000">
    <property type="entry name" value="LEUCINE-RICH REPEAT RECEPTOR-LIKE PROTEIN KINASE FAMILY PROTEIN-RELATED"/>
    <property type="match status" value="1"/>
</dbReference>
<evidence type="ECO:0000256" key="13">
    <source>
        <dbReference type="ARBA" id="ARBA00022741"/>
    </source>
</evidence>
<comment type="subcellular location">
    <subcellularLocation>
        <location evidence="1">Cell membrane</location>
        <topology evidence="1">Single-pass membrane protein</topology>
    </subcellularLocation>
    <subcellularLocation>
        <location evidence="2">Membrane</location>
        <topology evidence="2">Single-pass type I membrane protein</topology>
    </subcellularLocation>
</comment>
<evidence type="ECO:0000256" key="8">
    <source>
        <dbReference type="ARBA" id="ARBA00022614"/>
    </source>
</evidence>
<dbReference type="Pfam" id="PF00069">
    <property type="entry name" value="Pkinase"/>
    <property type="match status" value="1"/>
</dbReference>
<keyword evidence="15 22" id="KW-0067">ATP-binding</keyword>
<dbReference type="InterPro" id="IPR011009">
    <property type="entry name" value="Kinase-like_dom_sf"/>
</dbReference>